<reference evidence="4" key="3">
    <citation type="submission" date="2025-04" db="UniProtKB">
        <authorList>
            <consortium name="RefSeq"/>
        </authorList>
    </citation>
    <scope>IDENTIFICATION</scope>
    <source>
        <strain evidence="4">CBS 304.34</strain>
    </source>
</reference>
<evidence type="ECO:0008006" key="5">
    <source>
        <dbReference type="Google" id="ProtNLM"/>
    </source>
</evidence>
<reference evidence="2 4" key="1">
    <citation type="journal article" date="2020" name="Stud. Mycol.">
        <title>101 Dothideomycetes genomes: a test case for predicting lifestyles and emergence of pathogens.</title>
        <authorList>
            <person name="Haridas S."/>
            <person name="Albert R."/>
            <person name="Binder M."/>
            <person name="Bloem J."/>
            <person name="Labutti K."/>
            <person name="Salamov A."/>
            <person name="Andreopoulos B."/>
            <person name="Baker S."/>
            <person name="Barry K."/>
            <person name="Bills G."/>
            <person name="Bluhm B."/>
            <person name="Cannon C."/>
            <person name="Castanera R."/>
            <person name="Culley D."/>
            <person name="Daum C."/>
            <person name="Ezra D."/>
            <person name="Gonzalez J."/>
            <person name="Henrissat B."/>
            <person name="Kuo A."/>
            <person name="Liang C."/>
            <person name="Lipzen A."/>
            <person name="Lutzoni F."/>
            <person name="Magnuson J."/>
            <person name="Mondo S."/>
            <person name="Nolan M."/>
            <person name="Ohm R."/>
            <person name="Pangilinan J."/>
            <person name="Park H.-J."/>
            <person name="Ramirez L."/>
            <person name="Alfaro M."/>
            <person name="Sun H."/>
            <person name="Tritt A."/>
            <person name="Yoshinaga Y."/>
            <person name="Zwiers L.-H."/>
            <person name="Turgeon B."/>
            <person name="Goodwin S."/>
            <person name="Spatafora J."/>
            <person name="Crous P."/>
            <person name="Grigoriev I."/>
        </authorList>
    </citation>
    <scope>NUCLEOTIDE SEQUENCE</scope>
    <source>
        <strain evidence="2 4">CBS 304.34</strain>
    </source>
</reference>
<dbReference type="Proteomes" id="UP000504636">
    <property type="component" value="Unplaced"/>
</dbReference>
<protein>
    <recommendedName>
        <fullName evidence="5">F-box domain-containing protein</fullName>
    </recommendedName>
</protein>
<reference evidence="4" key="2">
    <citation type="submission" date="2020-04" db="EMBL/GenBank/DDBJ databases">
        <authorList>
            <consortium name="NCBI Genome Project"/>
        </authorList>
    </citation>
    <scope>NUCLEOTIDE SEQUENCE</scope>
    <source>
        <strain evidence="4">CBS 304.34</strain>
    </source>
</reference>
<keyword evidence="3" id="KW-1185">Reference proteome</keyword>
<name>A0A6A6YJY8_9PEZI</name>
<organism evidence="2">
    <name type="scientific">Mytilinidion resinicola</name>
    <dbReference type="NCBI Taxonomy" id="574789"/>
    <lineage>
        <taxon>Eukaryota</taxon>
        <taxon>Fungi</taxon>
        <taxon>Dikarya</taxon>
        <taxon>Ascomycota</taxon>
        <taxon>Pezizomycotina</taxon>
        <taxon>Dothideomycetes</taxon>
        <taxon>Pleosporomycetidae</taxon>
        <taxon>Mytilinidiales</taxon>
        <taxon>Mytilinidiaceae</taxon>
        <taxon>Mytilinidion</taxon>
    </lineage>
</organism>
<sequence length="253" mass="27966">MDLDPSEPASLQTLPLELLFEIYAHLLAPLPTHYSYTAAAPSTGTPASTQSLNVPALRGSGSGTPKKQTKTNPPRPLRTHGMLLANHALSAHYIKAFYARTNFFFYVDAHNARAKAWFALPAGALAHVRACKLYIEVHQIARDHHHTEAHLAAFVKRVERLLRRLKKLRQVQLVWDVGPVGRGAKKGLGVALDWEGLGEPFVEMLKGMQGVREFMVTVGEQIERFRREKGGWGVYGEGVEGGSRVAKGPFPFL</sequence>
<dbReference type="GeneID" id="54469067"/>
<accession>A0A6A6YJY8</accession>
<dbReference type="OrthoDB" id="3796403at2759"/>
<dbReference type="AlphaFoldDB" id="A0A6A6YJY8"/>
<evidence type="ECO:0000313" key="3">
    <source>
        <dbReference type="Proteomes" id="UP000504636"/>
    </source>
</evidence>
<evidence type="ECO:0000313" key="2">
    <source>
        <dbReference type="EMBL" id="KAF2808275.1"/>
    </source>
</evidence>
<evidence type="ECO:0000313" key="4">
    <source>
        <dbReference type="RefSeq" id="XP_033575239.1"/>
    </source>
</evidence>
<dbReference type="EMBL" id="MU003703">
    <property type="protein sequence ID" value="KAF2808275.1"/>
    <property type="molecule type" value="Genomic_DNA"/>
</dbReference>
<proteinExistence type="predicted"/>
<feature type="compositionally biased region" description="Polar residues" evidence="1">
    <location>
        <begin position="63"/>
        <end position="72"/>
    </location>
</feature>
<gene>
    <name evidence="2 4" type="ORF">BDZ99DRAFT_572164</name>
</gene>
<evidence type="ECO:0000256" key="1">
    <source>
        <dbReference type="SAM" id="MobiDB-lite"/>
    </source>
</evidence>
<dbReference type="RefSeq" id="XP_033575239.1">
    <property type="nucleotide sequence ID" value="XM_033728174.1"/>
</dbReference>
<feature type="region of interest" description="Disordered" evidence="1">
    <location>
        <begin position="44"/>
        <end position="77"/>
    </location>
</feature>